<name>A0A1Q8Q9X5_9BACI</name>
<dbReference type="RefSeq" id="WP_075396956.1">
    <property type="nucleotide sequence ID" value="NZ_MSDU01000003.1"/>
</dbReference>
<dbReference type="OrthoDB" id="1736525at2"/>
<accession>A0A1Q8Q9X5</accession>
<comment type="caution">
    <text evidence="1">The sequence shown here is derived from an EMBL/GenBank/DDBJ whole genome shotgun (WGS) entry which is preliminary data.</text>
</comment>
<dbReference type="STRING" id="1714264.BTO30_01615"/>
<protein>
    <recommendedName>
        <fullName evidence="3">Lipoprotein</fullName>
    </recommendedName>
</protein>
<evidence type="ECO:0000313" key="2">
    <source>
        <dbReference type="Proteomes" id="UP000185568"/>
    </source>
</evidence>
<keyword evidence="2" id="KW-1185">Reference proteome</keyword>
<proteinExistence type="predicted"/>
<dbReference type="Proteomes" id="UP000185568">
    <property type="component" value="Unassembled WGS sequence"/>
</dbReference>
<evidence type="ECO:0008006" key="3">
    <source>
        <dbReference type="Google" id="ProtNLM"/>
    </source>
</evidence>
<gene>
    <name evidence="1" type="ORF">BTO30_01615</name>
</gene>
<organism evidence="1 2">
    <name type="scientific">Domibacillus antri</name>
    <dbReference type="NCBI Taxonomy" id="1714264"/>
    <lineage>
        <taxon>Bacteria</taxon>
        <taxon>Bacillati</taxon>
        <taxon>Bacillota</taxon>
        <taxon>Bacilli</taxon>
        <taxon>Bacillales</taxon>
        <taxon>Bacillaceae</taxon>
        <taxon>Domibacillus</taxon>
    </lineage>
</organism>
<dbReference type="EMBL" id="MSDU01000003">
    <property type="protein sequence ID" value="OLN24137.1"/>
    <property type="molecule type" value="Genomic_DNA"/>
</dbReference>
<dbReference type="AlphaFoldDB" id="A0A1Q8Q9X5"/>
<evidence type="ECO:0000313" key="1">
    <source>
        <dbReference type="EMBL" id="OLN24137.1"/>
    </source>
</evidence>
<reference evidence="1 2" key="1">
    <citation type="submission" date="2016-12" db="EMBL/GenBank/DDBJ databases">
        <title>Domibacillus antri genome sequencing.</title>
        <authorList>
            <person name="Verma A."/>
            <person name="Krishnamurthi S."/>
        </authorList>
    </citation>
    <scope>NUCLEOTIDE SEQUENCE [LARGE SCALE GENOMIC DNA]</scope>
    <source>
        <strain evidence="1 2">XD80</strain>
    </source>
</reference>
<dbReference type="PROSITE" id="PS51257">
    <property type="entry name" value="PROKAR_LIPOPROTEIN"/>
    <property type="match status" value="1"/>
</dbReference>
<sequence>MKKWLIIASILLAGCSGDQEAEPISAAQTISIGGQTLVLEAEQLRPGNESEPDGLDILYEDTRYHYKAGNKSDVTVNVRKINNGDRFVMVRLQGEGSINGTISIQEANDYYFIDWTKNMPERIRDKEIGRDALRPPVGLFRYTNNGTFINELVMSHTFTSREVNKLYGNGGESRVRELLSEKNTSRHSTEGIQFTLEADRGEIAEQWFLLAEEPLFNQTAHLNSWITFQQNEYQRVNNWFTVDGALKKLPWSIEPSLQNGYGRKLDMMLDKEAINRYFKQKDRYFYNLTVQSAANLWTYRQSYEDRVWKTEYTSVPLKEKYALTAPYVDKRQNAFIVRYLNEIGEEFDVDELTKILPEYSDYLLNLIAIDNVLPMEKGYLPADFYVQGPSRRNMPASLRHALNEADLLMEAYRITGNKKYRDAVRGIRRGIESAGAGDGAVTVEDLKRHEFKWKSLGGKPSPAVQKIIESKEEYLNSK</sequence>